<evidence type="ECO:0000256" key="3">
    <source>
        <dbReference type="ARBA" id="ARBA00022603"/>
    </source>
</evidence>
<dbReference type="AlphaFoldDB" id="A0A1B7NLA5"/>
<evidence type="ECO:0000259" key="11">
    <source>
        <dbReference type="PROSITE" id="PS50868"/>
    </source>
</evidence>
<evidence type="ECO:0000259" key="10">
    <source>
        <dbReference type="PROSITE" id="PS50867"/>
    </source>
</evidence>
<dbReference type="Pfam" id="PF00856">
    <property type="entry name" value="SET"/>
    <property type="match status" value="1"/>
</dbReference>
<dbReference type="SMART" id="SM00468">
    <property type="entry name" value="PreSET"/>
    <property type="match status" value="1"/>
</dbReference>
<evidence type="ECO:0000256" key="7">
    <source>
        <dbReference type="ARBA" id="ARBA00022833"/>
    </source>
</evidence>
<feature type="region of interest" description="Disordered" evidence="8">
    <location>
        <begin position="90"/>
        <end position="168"/>
    </location>
</feature>
<dbReference type="InterPro" id="IPR001214">
    <property type="entry name" value="SET_dom"/>
</dbReference>
<dbReference type="GO" id="GO:0005694">
    <property type="term" value="C:chromosome"/>
    <property type="evidence" value="ECO:0007669"/>
    <property type="project" value="UniProtKB-SubCell"/>
</dbReference>
<feature type="domain" description="Pre-SET" evidence="10">
    <location>
        <begin position="227"/>
        <end position="298"/>
    </location>
</feature>
<keyword evidence="3" id="KW-0489">Methyltransferase</keyword>
<sequence>MVIDLTRDSSSEDDHANDIKPEILTSQQDEGQFLLQQFTRTRPPGSSSSEWTVSDGRKRTASTDGAVLNNLNGAALSNEPSIPPFAVVLPSASSSDTSKKKRRLNSANSRSSQVNGYSDFPRHHGLSSFYSVEGSGDEQKTHQPKQGVHRPSVRLRQPAVPYRPSQKHRTDENLLSLYSKKLQKIGGPDVILNINASDASKLDFNFEFISEYKLQHGVAHVDPDFRTGCRCDGSCDLYNCDHLSYEEDSEDRIVPYQMSQSGKIVLRREFLRRRAMIYECSPLCSCMPGCWNQVVQRGRTVKLEIFSTTNRGFGLRSPERIERGQYIDRYLGEVITKKEADAREAASAGNPASYLFQLDFFFQEDDDCYIVDGKKYGSIMRFMNHSCNPNCKMFPVSQYDAEQKIFDMAFFAIKDIPAGTELCFDYCPNYNMESSRQSDPHDVACLCGEPNCRRKLWPNQRKTMQSDGD</sequence>
<evidence type="ECO:0000313" key="12">
    <source>
        <dbReference type="EMBL" id="OAX77558.1"/>
    </source>
</evidence>
<evidence type="ECO:0000313" key="13">
    <source>
        <dbReference type="Proteomes" id="UP000091918"/>
    </source>
</evidence>
<evidence type="ECO:0000256" key="8">
    <source>
        <dbReference type="SAM" id="MobiDB-lite"/>
    </source>
</evidence>
<evidence type="ECO:0000259" key="9">
    <source>
        <dbReference type="PROSITE" id="PS50280"/>
    </source>
</evidence>
<keyword evidence="6" id="KW-0479">Metal-binding</keyword>
<dbReference type="SUPFAM" id="SSF82199">
    <property type="entry name" value="SET domain"/>
    <property type="match status" value="1"/>
</dbReference>
<proteinExistence type="predicted"/>
<feature type="compositionally biased region" description="Basic and acidic residues" evidence="8">
    <location>
        <begin position="1"/>
        <end position="21"/>
    </location>
</feature>
<evidence type="ECO:0000256" key="1">
    <source>
        <dbReference type="ARBA" id="ARBA00004286"/>
    </source>
</evidence>
<dbReference type="InterPro" id="IPR007728">
    <property type="entry name" value="Pre-SET_dom"/>
</dbReference>
<dbReference type="Pfam" id="PF05033">
    <property type="entry name" value="Pre-SET"/>
    <property type="match status" value="1"/>
</dbReference>
<keyword evidence="5" id="KW-0949">S-adenosyl-L-methionine</keyword>
<dbReference type="GO" id="GO:0005634">
    <property type="term" value="C:nucleus"/>
    <property type="evidence" value="ECO:0007669"/>
    <property type="project" value="InterPro"/>
</dbReference>
<evidence type="ECO:0000256" key="2">
    <source>
        <dbReference type="ARBA" id="ARBA00022454"/>
    </source>
</evidence>
<evidence type="ECO:0000256" key="4">
    <source>
        <dbReference type="ARBA" id="ARBA00022679"/>
    </source>
</evidence>
<protein>
    <recommendedName>
        <fullName evidence="14">Histone-lysine N-methyltransferase, H3 lysine-9 specific</fullName>
    </recommendedName>
</protein>
<comment type="caution">
    <text evidence="12">The sequence shown here is derived from an EMBL/GenBank/DDBJ whole genome shotgun (WGS) entry which is preliminary data.</text>
</comment>
<feature type="region of interest" description="Disordered" evidence="8">
    <location>
        <begin position="1"/>
        <end position="59"/>
    </location>
</feature>
<dbReference type="InterPro" id="IPR050973">
    <property type="entry name" value="H3K9_Histone-Lys_N-MTase"/>
</dbReference>
<dbReference type="InterPro" id="IPR003616">
    <property type="entry name" value="Post-SET_dom"/>
</dbReference>
<feature type="domain" description="SET" evidence="9">
    <location>
        <begin position="301"/>
        <end position="427"/>
    </location>
</feature>
<dbReference type="OrthoDB" id="308383at2759"/>
<dbReference type="Gene3D" id="2.170.270.10">
    <property type="entry name" value="SET domain"/>
    <property type="match status" value="1"/>
</dbReference>
<dbReference type="STRING" id="1658172.A0A1B7NLA5"/>
<dbReference type="PROSITE" id="PS50868">
    <property type="entry name" value="POST_SET"/>
    <property type="match status" value="1"/>
</dbReference>
<organism evidence="12 13">
    <name type="scientific">Emergomyces africanus</name>
    <dbReference type="NCBI Taxonomy" id="1955775"/>
    <lineage>
        <taxon>Eukaryota</taxon>
        <taxon>Fungi</taxon>
        <taxon>Dikarya</taxon>
        <taxon>Ascomycota</taxon>
        <taxon>Pezizomycotina</taxon>
        <taxon>Eurotiomycetes</taxon>
        <taxon>Eurotiomycetidae</taxon>
        <taxon>Onygenales</taxon>
        <taxon>Ajellomycetaceae</taxon>
        <taxon>Emergomyces</taxon>
    </lineage>
</organism>
<dbReference type="EMBL" id="LGUA01002349">
    <property type="protein sequence ID" value="OAX77558.1"/>
    <property type="molecule type" value="Genomic_DNA"/>
</dbReference>
<feature type="domain" description="Post-SET" evidence="11">
    <location>
        <begin position="441"/>
        <end position="457"/>
    </location>
</feature>
<dbReference type="SMART" id="SM00317">
    <property type="entry name" value="SET"/>
    <property type="match status" value="1"/>
</dbReference>
<dbReference type="GO" id="GO:0032259">
    <property type="term" value="P:methylation"/>
    <property type="evidence" value="ECO:0007669"/>
    <property type="project" value="UniProtKB-KW"/>
</dbReference>
<accession>A0A1B7NLA5</accession>
<feature type="compositionally biased region" description="Polar residues" evidence="8">
    <location>
        <begin position="24"/>
        <end position="52"/>
    </location>
</feature>
<comment type="subcellular location">
    <subcellularLocation>
        <location evidence="1">Chromosome</location>
    </subcellularLocation>
</comment>
<feature type="compositionally biased region" description="Polar residues" evidence="8">
    <location>
        <begin position="105"/>
        <end position="116"/>
    </location>
</feature>
<reference evidence="12 13" key="1">
    <citation type="submission" date="2015-07" db="EMBL/GenBank/DDBJ databases">
        <title>Emmonsia species relationships and genome sequence.</title>
        <authorList>
            <person name="Cuomo C.A."/>
            <person name="Schwartz I.S."/>
            <person name="Kenyon C."/>
            <person name="de Hoog G.S."/>
            <person name="Govender N.P."/>
            <person name="Botha A."/>
            <person name="Moreno L."/>
            <person name="de Vries M."/>
            <person name="Munoz J.F."/>
            <person name="Stielow J.B."/>
        </authorList>
    </citation>
    <scope>NUCLEOTIDE SEQUENCE [LARGE SCALE GENOMIC DNA]</scope>
    <source>
        <strain evidence="12 13">CBS 136260</strain>
    </source>
</reference>
<evidence type="ECO:0000256" key="6">
    <source>
        <dbReference type="ARBA" id="ARBA00022723"/>
    </source>
</evidence>
<dbReference type="PROSITE" id="PS50280">
    <property type="entry name" value="SET"/>
    <property type="match status" value="1"/>
</dbReference>
<keyword evidence="13" id="KW-1185">Reference proteome</keyword>
<gene>
    <name evidence="12" type="ORF">ACJ72_08142</name>
</gene>
<dbReference type="PROSITE" id="PS50867">
    <property type="entry name" value="PRE_SET"/>
    <property type="match status" value="1"/>
</dbReference>
<name>A0A1B7NLA5_9EURO</name>
<keyword evidence="4" id="KW-0808">Transferase</keyword>
<dbReference type="Proteomes" id="UP000091918">
    <property type="component" value="Unassembled WGS sequence"/>
</dbReference>
<dbReference type="PANTHER" id="PTHR46223:SF3">
    <property type="entry name" value="HISTONE-LYSINE N-METHYLTRANSFERASE SET-23"/>
    <property type="match status" value="1"/>
</dbReference>
<dbReference type="PANTHER" id="PTHR46223">
    <property type="entry name" value="HISTONE-LYSINE N-METHYLTRANSFERASE SUV39H"/>
    <property type="match status" value="1"/>
</dbReference>
<evidence type="ECO:0008006" key="14">
    <source>
        <dbReference type="Google" id="ProtNLM"/>
    </source>
</evidence>
<keyword evidence="7" id="KW-0862">Zinc</keyword>
<evidence type="ECO:0000256" key="5">
    <source>
        <dbReference type="ARBA" id="ARBA00022691"/>
    </source>
</evidence>
<dbReference type="GO" id="GO:0008270">
    <property type="term" value="F:zinc ion binding"/>
    <property type="evidence" value="ECO:0007669"/>
    <property type="project" value="InterPro"/>
</dbReference>
<dbReference type="GO" id="GO:0042054">
    <property type="term" value="F:histone methyltransferase activity"/>
    <property type="evidence" value="ECO:0007669"/>
    <property type="project" value="InterPro"/>
</dbReference>
<keyword evidence="2" id="KW-0158">Chromosome</keyword>
<dbReference type="InterPro" id="IPR046341">
    <property type="entry name" value="SET_dom_sf"/>
</dbReference>